<keyword evidence="2" id="KW-1185">Reference proteome</keyword>
<protein>
    <submittedName>
        <fullName evidence="1">Uncharacterized protein</fullName>
    </submittedName>
</protein>
<sequence>MMRSLRPKNSINYAITFPSSEGLGV</sequence>
<gene>
    <name evidence="1" type="ORF">SAMN05216269_109112</name>
</gene>
<dbReference type="Proteomes" id="UP000184092">
    <property type="component" value="Unassembled WGS sequence"/>
</dbReference>
<evidence type="ECO:0000313" key="1">
    <source>
        <dbReference type="EMBL" id="SHM96152.1"/>
    </source>
</evidence>
<reference evidence="2" key="1">
    <citation type="submission" date="2016-11" db="EMBL/GenBank/DDBJ databases">
        <authorList>
            <person name="Varghese N."/>
            <person name="Submissions S."/>
        </authorList>
    </citation>
    <scope>NUCLEOTIDE SEQUENCE [LARGE SCALE GENOMIC DNA]</scope>
    <source>
        <strain evidence="2">CGMCC 1.2749</strain>
    </source>
</reference>
<organism evidence="1 2">
    <name type="scientific">Flavobacterium xinjiangense</name>
    <dbReference type="NCBI Taxonomy" id="178356"/>
    <lineage>
        <taxon>Bacteria</taxon>
        <taxon>Pseudomonadati</taxon>
        <taxon>Bacteroidota</taxon>
        <taxon>Flavobacteriia</taxon>
        <taxon>Flavobacteriales</taxon>
        <taxon>Flavobacteriaceae</taxon>
        <taxon>Flavobacterium</taxon>
    </lineage>
</organism>
<name>A0A1M7MYK2_9FLAO</name>
<accession>A0A1M7MYK2</accession>
<proteinExistence type="predicted"/>
<dbReference type="AlphaFoldDB" id="A0A1M7MYK2"/>
<dbReference type="EMBL" id="FRCL01000009">
    <property type="protein sequence ID" value="SHM96152.1"/>
    <property type="molecule type" value="Genomic_DNA"/>
</dbReference>
<feature type="non-terminal residue" evidence="1">
    <location>
        <position position="25"/>
    </location>
</feature>
<evidence type="ECO:0000313" key="2">
    <source>
        <dbReference type="Proteomes" id="UP000184092"/>
    </source>
</evidence>